<reference evidence="3" key="1">
    <citation type="submission" date="2015-05" db="EMBL/GenBank/DDBJ databases">
        <authorList>
            <person name="Wang D.B."/>
            <person name="Wang M."/>
        </authorList>
    </citation>
    <scope>NUCLEOTIDE SEQUENCE</scope>
    <source>
        <strain evidence="3">36-1</strain>
    </source>
</reference>
<dbReference type="AlphaFoldDB" id="A0A179GP47"/>
<dbReference type="OrthoDB" id="20872at2759"/>
<evidence type="ECO:0000313" key="2">
    <source>
        <dbReference type="EMBL" id="OAQ78919.1"/>
    </source>
</evidence>
<dbReference type="EMBL" id="LCWV01000001">
    <property type="protein sequence ID" value="PWI76153.1"/>
    <property type="molecule type" value="Genomic_DNA"/>
</dbReference>
<evidence type="ECO:0000313" key="3">
    <source>
        <dbReference type="EMBL" id="PWI76153.1"/>
    </source>
</evidence>
<protein>
    <submittedName>
        <fullName evidence="2">HET domain-containing protein</fullName>
    </submittedName>
</protein>
<reference evidence="2 4" key="3">
    <citation type="submission" date="2016-01" db="EMBL/GenBank/DDBJ databases">
        <title>Biosynthesis of antibiotic leucinostatins and their inhibition on Phytophthora in bio-control Purpureocillium lilacinum.</title>
        <authorList>
            <person name="Wang G."/>
            <person name="Liu Z."/>
            <person name="Lin R."/>
            <person name="Li E."/>
            <person name="Mao Z."/>
            <person name="Ling J."/>
            <person name="Yin W."/>
            <person name="Xie B."/>
        </authorList>
    </citation>
    <scope>NUCLEOTIDE SEQUENCE [LARGE SCALE GENOMIC DNA]</scope>
    <source>
        <strain evidence="2">PLBJ-1</strain>
    </source>
</reference>
<evidence type="ECO:0000313" key="4">
    <source>
        <dbReference type="Proteomes" id="UP000078240"/>
    </source>
</evidence>
<reference evidence="3 5" key="2">
    <citation type="journal article" date="2016" name="Front. Microbiol.">
        <title>Genome and transcriptome sequences reveal the specific parasitism of the nematophagous Purpureocillium lilacinum 36-1.</title>
        <authorList>
            <person name="Xie J."/>
            <person name="Li S."/>
            <person name="Mo C."/>
            <person name="Xiao X."/>
            <person name="Peng D."/>
            <person name="Wang G."/>
            <person name="Xiao Y."/>
        </authorList>
    </citation>
    <scope>NUCLEOTIDE SEQUENCE [LARGE SCALE GENOMIC DNA]</scope>
    <source>
        <strain evidence="3 5">36-1</strain>
    </source>
</reference>
<dbReference type="Proteomes" id="UP000078240">
    <property type="component" value="Unassembled WGS sequence"/>
</dbReference>
<dbReference type="PANTHER" id="PTHR10622">
    <property type="entry name" value="HET DOMAIN-CONTAINING PROTEIN"/>
    <property type="match status" value="1"/>
</dbReference>
<comment type="caution">
    <text evidence="2">The sequence shown here is derived from an EMBL/GenBank/DDBJ whole genome shotgun (WGS) entry which is preliminary data.</text>
</comment>
<name>A0A179GP47_PURLI</name>
<evidence type="ECO:0000313" key="5">
    <source>
        <dbReference type="Proteomes" id="UP000245956"/>
    </source>
</evidence>
<evidence type="ECO:0000259" key="1">
    <source>
        <dbReference type="Pfam" id="PF06985"/>
    </source>
</evidence>
<dbReference type="InterPro" id="IPR010730">
    <property type="entry name" value="HET"/>
</dbReference>
<feature type="domain" description="Heterokaryon incompatibility" evidence="1">
    <location>
        <begin position="22"/>
        <end position="112"/>
    </location>
</feature>
<dbReference type="EMBL" id="LSBH01000005">
    <property type="protein sequence ID" value="OAQ78919.1"/>
    <property type="molecule type" value="Genomic_DNA"/>
</dbReference>
<dbReference type="Pfam" id="PF06985">
    <property type="entry name" value="HET"/>
    <property type="match status" value="1"/>
</dbReference>
<organism evidence="2 4">
    <name type="scientific">Purpureocillium lilacinum</name>
    <name type="common">Paecilomyces lilacinus</name>
    <dbReference type="NCBI Taxonomy" id="33203"/>
    <lineage>
        <taxon>Eukaryota</taxon>
        <taxon>Fungi</taxon>
        <taxon>Dikarya</taxon>
        <taxon>Ascomycota</taxon>
        <taxon>Pezizomycotina</taxon>
        <taxon>Sordariomycetes</taxon>
        <taxon>Hypocreomycetidae</taxon>
        <taxon>Hypocreales</taxon>
        <taxon>Ophiocordycipitaceae</taxon>
        <taxon>Purpureocillium</taxon>
    </lineage>
</organism>
<dbReference type="Proteomes" id="UP000245956">
    <property type="component" value="Unassembled WGS sequence"/>
</dbReference>
<accession>A0A179GP47</accession>
<proteinExistence type="predicted"/>
<gene>
    <name evidence="3" type="ORF">PCL_03347</name>
    <name evidence="2" type="ORF">VFPBJ_07040</name>
</gene>
<dbReference type="PANTHER" id="PTHR10622:SF10">
    <property type="entry name" value="HET DOMAIN-CONTAINING PROTEIN"/>
    <property type="match status" value="1"/>
</dbReference>
<sequence>MRLISTKTLELEEFFDSHVPDYAILSHTWADGEVSLQDWADRNNRRFKPGFQKIVKACAEAVKDGIDYMWVDTNCIDKTSSAELSEAVNSMFKWYQWSVVCYAHLEDVSHASIQDCSEPDSEFRKARWFTRGWTLQELIAPTVVKFFSNDWQEIGAKADMTLALTISEVTGISAWCLRRGQFSKLNPLRGYSIAQRLSWASSRSTTRVEDQAYSLLGLFDISMPLVYGEGSEAFARLLEEIMRKYTDHSILASQLRYVDFLPRSPKEFCESQFVATGKSTQLRKHYTPQIHSYPFQMTNSGLQMTLPIVATLAPAFVFGVLDCWDATSGTTQTTRSLYRIWIPLVRKGPEKIRQFTRVLWPSPFLPVRLVSDHELDMNQGPGQSGLTKKVVALALPSRDDAALGPIDLVPPDSYQDILIQKPYATTLSVPKWQPREAGSPFLICLPRGPAKYRLYGVFPQSNDADELFREQLSSALPLVQSRQLPQLARVCSPTSEGDEGVQQTAPDIHGAIIVFKERRSQPPRFVAVCLANVPETDENGATIYDPKCMIIPSWRPDNVDDQNDAMSGVNVRELARTDANGDLLVTVQKAPCPSNATAKGMEHRFVGLTQIVFDRNELIVEQARLSALNAFVMPGMLAYMGKTCSDEE</sequence>